<sequence length="285" mass="30141">MGVRLILSDIDRTILPWGDKRVSERTVRAFHLAQEAGIACGVASGRGVEWIPPFFAGDEVCIRTCVATNGNQVFLDGRKLRQADMSALLAPVVDVVRGCAHAGLLRFEGSTPVLAEGCIEDLTASYPAYAAVCERAGDGGALGLLDRLVGKANVFLACEGKDGALAPAPLEDTSALAERLGREVPGLDFDVPQPGFLNVMPAGWNKASGVELLARELGIGLDEVVVFGDAGNDLSMFELVENSVAVANATPEAARAARWHIGPCEEDSVADAIEALAREEWPFNE</sequence>
<dbReference type="InterPro" id="IPR036412">
    <property type="entry name" value="HAD-like_sf"/>
</dbReference>
<dbReference type="Proteomes" id="UP000199128">
    <property type="component" value="Unassembled WGS sequence"/>
</dbReference>
<proteinExistence type="predicted"/>
<dbReference type="PANTHER" id="PTHR10000">
    <property type="entry name" value="PHOSPHOSERINE PHOSPHATASE"/>
    <property type="match status" value="1"/>
</dbReference>
<dbReference type="Gene3D" id="3.30.1240.10">
    <property type="match status" value="1"/>
</dbReference>
<dbReference type="GO" id="GO:0005829">
    <property type="term" value="C:cytosol"/>
    <property type="evidence" value="ECO:0007669"/>
    <property type="project" value="TreeGrafter"/>
</dbReference>
<organism evidence="1 2">
    <name type="scientific">Parafannyhessea umbonata</name>
    <dbReference type="NCBI Taxonomy" id="604330"/>
    <lineage>
        <taxon>Bacteria</taxon>
        <taxon>Bacillati</taxon>
        <taxon>Actinomycetota</taxon>
        <taxon>Coriobacteriia</taxon>
        <taxon>Coriobacteriales</taxon>
        <taxon>Atopobiaceae</taxon>
        <taxon>Parafannyhessea</taxon>
    </lineage>
</organism>
<dbReference type="InterPro" id="IPR023214">
    <property type="entry name" value="HAD_sf"/>
</dbReference>
<reference evidence="2" key="1">
    <citation type="submission" date="2016-10" db="EMBL/GenBank/DDBJ databases">
        <authorList>
            <person name="Varghese N."/>
            <person name="Submissions S."/>
        </authorList>
    </citation>
    <scope>NUCLEOTIDE SEQUENCE [LARGE SCALE GENOMIC DNA]</scope>
    <source>
        <strain evidence="2">KHGC19</strain>
    </source>
</reference>
<dbReference type="Gene3D" id="3.40.50.1000">
    <property type="entry name" value="HAD superfamily/HAD-like"/>
    <property type="match status" value="2"/>
</dbReference>
<dbReference type="AlphaFoldDB" id="A0A1H9N4W6"/>
<protein>
    <recommendedName>
        <fullName evidence="3">HAD family phosphatase</fullName>
    </recommendedName>
</protein>
<evidence type="ECO:0000313" key="1">
    <source>
        <dbReference type="EMBL" id="SER31100.1"/>
    </source>
</evidence>
<accession>A0A1H9N4W6</accession>
<evidence type="ECO:0008006" key="3">
    <source>
        <dbReference type="Google" id="ProtNLM"/>
    </source>
</evidence>
<dbReference type="Pfam" id="PF08282">
    <property type="entry name" value="Hydrolase_3"/>
    <property type="match status" value="2"/>
</dbReference>
<evidence type="ECO:0000313" key="2">
    <source>
        <dbReference type="Proteomes" id="UP000199128"/>
    </source>
</evidence>
<dbReference type="EMBL" id="FOGP01000001">
    <property type="protein sequence ID" value="SER31100.1"/>
    <property type="molecule type" value="Genomic_DNA"/>
</dbReference>
<name>A0A1H9N4W6_9ACTN</name>
<dbReference type="RefSeq" id="WP_091007471.1">
    <property type="nucleotide sequence ID" value="NZ_FOGP01000001.1"/>
</dbReference>
<dbReference type="InterPro" id="IPR006379">
    <property type="entry name" value="HAD-SF_hydro_IIB"/>
</dbReference>
<dbReference type="GO" id="GO:0016791">
    <property type="term" value="F:phosphatase activity"/>
    <property type="evidence" value="ECO:0007669"/>
    <property type="project" value="TreeGrafter"/>
</dbReference>
<gene>
    <name evidence="1" type="ORF">SAMN05216446_0206</name>
</gene>
<dbReference type="PANTHER" id="PTHR10000:SF8">
    <property type="entry name" value="HAD SUPERFAMILY HYDROLASE-LIKE, TYPE 3"/>
    <property type="match status" value="1"/>
</dbReference>
<dbReference type="GO" id="GO:0000287">
    <property type="term" value="F:magnesium ion binding"/>
    <property type="evidence" value="ECO:0007669"/>
    <property type="project" value="TreeGrafter"/>
</dbReference>
<dbReference type="SUPFAM" id="SSF56784">
    <property type="entry name" value="HAD-like"/>
    <property type="match status" value="1"/>
</dbReference>
<dbReference type="NCBIfam" id="TIGR01484">
    <property type="entry name" value="HAD-SF-IIB"/>
    <property type="match status" value="1"/>
</dbReference>